<evidence type="ECO:0000256" key="2">
    <source>
        <dbReference type="SAM" id="Phobius"/>
    </source>
</evidence>
<feature type="compositionally biased region" description="Polar residues" evidence="1">
    <location>
        <begin position="329"/>
        <end position="341"/>
    </location>
</feature>
<protein>
    <submittedName>
        <fullName evidence="3">Uncharacterized protein</fullName>
    </submittedName>
</protein>
<gene>
    <name evidence="3" type="ORF">MOZ60_01775</name>
</gene>
<keyword evidence="2" id="KW-1133">Transmembrane helix</keyword>
<comment type="caution">
    <text evidence="3">The sequence shown here is derived from an EMBL/GenBank/DDBJ whole genome shotgun (WGS) entry which is preliminary data.</text>
</comment>
<keyword evidence="4" id="KW-1185">Reference proteome</keyword>
<dbReference type="AlphaFoldDB" id="A0AB35U2B4"/>
<feature type="compositionally biased region" description="Basic and acidic residues" evidence="1">
    <location>
        <begin position="263"/>
        <end position="274"/>
    </location>
</feature>
<keyword evidence="2" id="KW-0812">Transmembrane</keyword>
<feature type="compositionally biased region" description="Basic and acidic residues" evidence="1">
    <location>
        <begin position="309"/>
        <end position="323"/>
    </location>
</feature>
<evidence type="ECO:0000313" key="4">
    <source>
        <dbReference type="Proteomes" id="UP001286174"/>
    </source>
</evidence>
<feature type="compositionally biased region" description="Polar residues" evidence="1">
    <location>
        <begin position="297"/>
        <end position="308"/>
    </location>
</feature>
<keyword evidence="2" id="KW-0472">Membrane</keyword>
<feature type="compositionally biased region" description="Basic and acidic residues" evidence="1">
    <location>
        <begin position="283"/>
        <end position="294"/>
    </location>
</feature>
<accession>A0AB35U2B4</accession>
<reference evidence="3 4" key="1">
    <citation type="submission" date="2022-03" db="EMBL/GenBank/DDBJ databases">
        <title>Novel taxa within the pig intestine.</title>
        <authorList>
            <person name="Wylensek D."/>
            <person name="Bishof K."/>
            <person name="Afrizal A."/>
            <person name="Clavel T."/>
        </authorList>
    </citation>
    <scope>NUCLEOTIDE SEQUENCE [LARGE SCALE GENOMIC DNA]</scope>
    <source>
        <strain evidence="3 4">CLA-KB-P133</strain>
    </source>
</reference>
<feature type="transmembrane region" description="Helical" evidence="2">
    <location>
        <begin position="26"/>
        <end position="44"/>
    </location>
</feature>
<sequence length="341" mass="39263">MTGKGGRRFQLLDVGRSAPIRTMSKGMTFLLYALMIYMVVRMMIMQKSNKRMDKVINVVRLLDKENDFFQAVDTEIEASTTVEQKTKFQILKLWGTAYHNRYEEKDFDGQLAAIDLENLKQEKKMSEDDSFFYYFLAIPNILQKDGQEDRIKAMYDHLGGDLAWYQTRLDYQLSLACLKFYNKEDDLGRAFFEKVMDGDYQDMTYSKQLIGLYKQLTSAMLVKLYEDNGEQDKMDEMMSVAKEFNQTRIGEAWLKNIGVHMADEKKDEAESGTDREEDTAAETENKDAGLHEDQQESSESVNAETNTETDAKEQTESASRDAEDLMAANSDSGTSFTEEKK</sequence>
<evidence type="ECO:0000256" key="1">
    <source>
        <dbReference type="SAM" id="MobiDB-lite"/>
    </source>
</evidence>
<dbReference type="Proteomes" id="UP001286174">
    <property type="component" value="Unassembled WGS sequence"/>
</dbReference>
<dbReference type="EMBL" id="JALBUR010000002">
    <property type="protein sequence ID" value="MDX8418819.1"/>
    <property type="molecule type" value="Genomic_DNA"/>
</dbReference>
<evidence type="ECO:0000313" key="3">
    <source>
        <dbReference type="EMBL" id="MDX8418819.1"/>
    </source>
</evidence>
<proteinExistence type="predicted"/>
<feature type="region of interest" description="Disordered" evidence="1">
    <location>
        <begin position="263"/>
        <end position="341"/>
    </location>
</feature>
<name>A0AB35U2B4_9FIRM</name>
<organism evidence="3 4">
    <name type="scientific">Grylomicrobium aquisgranensis</name>
    <dbReference type="NCBI Taxonomy" id="2926318"/>
    <lineage>
        <taxon>Bacteria</taxon>
        <taxon>Bacillati</taxon>
        <taxon>Bacillota</taxon>
        <taxon>Erysipelotrichia</taxon>
        <taxon>Erysipelotrichales</taxon>
        <taxon>Erysipelotrichaceae</taxon>
        <taxon>Grylomicrobium</taxon>
    </lineage>
</organism>